<dbReference type="InterPro" id="IPR050679">
    <property type="entry name" value="Bact_HTH_transcr_reg"/>
</dbReference>
<dbReference type="SMART" id="SM00866">
    <property type="entry name" value="UTRA"/>
    <property type="match status" value="1"/>
</dbReference>
<dbReference type="InterPro" id="IPR000524">
    <property type="entry name" value="Tscrpt_reg_HTH_GntR"/>
</dbReference>
<dbReference type="EMBL" id="JASDDK010000004">
    <property type="protein sequence ID" value="MDN3493540.1"/>
    <property type="molecule type" value="Genomic_DNA"/>
</dbReference>
<accession>A0ABT7ZX22</accession>
<dbReference type="PANTHER" id="PTHR44846">
    <property type="entry name" value="MANNOSYL-D-GLYCERATE TRANSPORT/METABOLISM SYSTEM REPRESSOR MNGR-RELATED"/>
    <property type="match status" value="1"/>
</dbReference>
<sequence>MYEHKNIQEFIDKFDHSSPIPLHIQVEELLLEIIKLPDYANGKLLPKELDLAKSLGISRSTIRQASNRLAEKNLIVRKKGIGTKINKEMLVTRLDSWSSFSKEMLEQGKTLVNYEFKLKKIMSDKTVSFKLGIDIDTPVYRLSRVRGIKDESKVYFISYFHPKINLDEKSDFSKPLYDLIELSSGYIATVSKEEISAIISNDKLSDKLNVAIGDPILRRERVVLDRGMSPLEYNIGYYKADNFIYSVELRR</sequence>
<name>A0ABT7ZX22_9FLAO</name>
<evidence type="ECO:0000256" key="2">
    <source>
        <dbReference type="ARBA" id="ARBA00023125"/>
    </source>
</evidence>
<gene>
    <name evidence="5" type="ORF">QMA06_12485</name>
</gene>
<evidence type="ECO:0000313" key="6">
    <source>
        <dbReference type="Proteomes" id="UP001231197"/>
    </source>
</evidence>
<dbReference type="SMART" id="SM00345">
    <property type="entry name" value="HTH_GNTR"/>
    <property type="match status" value="1"/>
</dbReference>
<feature type="domain" description="HTH gntR-type" evidence="4">
    <location>
        <begin position="20"/>
        <end position="88"/>
    </location>
</feature>
<evidence type="ECO:0000313" key="5">
    <source>
        <dbReference type="EMBL" id="MDN3493540.1"/>
    </source>
</evidence>
<keyword evidence="6" id="KW-1185">Reference proteome</keyword>
<dbReference type="Gene3D" id="1.10.10.10">
    <property type="entry name" value="Winged helix-like DNA-binding domain superfamily/Winged helix DNA-binding domain"/>
    <property type="match status" value="1"/>
</dbReference>
<dbReference type="InterPro" id="IPR011663">
    <property type="entry name" value="UTRA"/>
</dbReference>
<organism evidence="5 6">
    <name type="scientific">Winogradskyella bathintestinalis</name>
    <dbReference type="NCBI Taxonomy" id="3035208"/>
    <lineage>
        <taxon>Bacteria</taxon>
        <taxon>Pseudomonadati</taxon>
        <taxon>Bacteroidota</taxon>
        <taxon>Flavobacteriia</taxon>
        <taxon>Flavobacteriales</taxon>
        <taxon>Flavobacteriaceae</taxon>
        <taxon>Winogradskyella</taxon>
    </lineage>
</organism>
<dbReference type="Pfam" id="PF00392">
    <property type="entry name" value="GntR"/>
    <property type="match status" value="1"/>
</dbReference>
<keyword evidence="1" id="KW-0805">Transcription regulation</keyword>
<protein>
    <submittedName>
        <fullName evidence="5">GntR family transcriptional regulator</fullName>
    </submittedName>
</protein>
<dbReference type="CDD" id="cd07377">
    <property type="entry name" value="WHTH_GntR"/>
    <property type="match status" value="1"/>
</dbReference>
<dbReference type="Gene3D" id="3.40.1410.10">
    <property type="entry name" value="Chorismate lyase-like"/>
    <property type="match status" value="1"/>
</dbReference>
<dbReference type="InterPro" id="IPR028978">
    <property type="entry name" value="Chorismate_lyase_/UTRA_dom_sf"/>
</dbReference>
<dbReference type="SUPFAM" id="SSF64288">
    <property type="entry name" value="Chorismate lyase-like"/>
    <property type="match status" value="1"/>
</dbReference>
<dbReference type="SUPFAM" id="SSF46785">
    <property type="entry name" value="Winged helix' DNA-binding domain"/>
    <property type="match status" value="1"/>
</dbReference>
<dbReference type="RefSeq" id="WP_290207201.1">
    <property type="nucleotide sequence ID" value="NZ_JASDDK010000004.1"/>
</dbReference>
<evidence type="ECO:0000256" key="1">
    <source>
        <dbReference type="ARBA" id="ARBA00023015"/>
    </source>
</evidence>
<dbReference type="Proteomes" id="UP001231197">
    <property type="component" value="Unassembled WGS sequence"/>
</dbReference>
<dbReference type="InterPro" id="IPR036388">
    <property type="entry name" value="WH-like_DNA-bd_sf"/>
</dbReference>
<proteinExistence type="predicted"/>
<evidence type="ECO:0000259" key="4">
    <source>
        <dbReference type="PROSITE" id="PS50949"/>
    </source>
</evidence>
<dbReference type="PROSITE" id="PS50949">
    <property type="entry name" value="HTH_GNTR"/>
    <property type="match status" value="1"/>
</dbReference>
<dbReference type="PANTHER" id="PTHR44846:SF1">
    <property type="entry name" value="MANNOSYL-D-GLYCERATE TRANSPORT_METABOLISM SYSTEM REPRESSOR MNGR-RELATED"/>
    <property type="match status" value="1"/>
</dbReference>
<dbReference type="InterPro" id="IPR036390">
    <property type="entry name" value="WH_DNA-bd_sf"/>
</dbReference>
<keyword evidence="2" id="KW-0238">DNA-binding</keyword>
<dbReference type="PRINTS" id="PR00035">
    <property type="entry name" value="HTHGNTR"/>
</dbReference>
<dbReference type="Pfam" id="PF07702">
    <property type="entry name" value="UTRA"/>
    <property type="match status" value="1"/>
</dbReference>
<evidence type="ECO:0000256" key="3">
    <source>
        <dbReference type="ARBA" id="ARBA00023163"/>
    </source>
</evidence>
<comment type="caution">
    <text evidence="5">The sequence shown here is derived from an EMBL/GenBank/DDBJ whole genome shotgun (WGS) entry which is preliminary data.</text>
</comment>
<reference evidence="5 6" key="1">
    <citation type="journal article" date="2023" name="Int. J. Syst. Evol. Microbiol.">
        <title>Winogradskyella bathintestinalis sp. nov., isolated from the intestine of the deep-sea loosejaw dragonfish, Malacosteus niger.</title>
        <authorList>
            <person name="Uniacke-Lowe S."/>
            <person name="Johnson C.N."/>
            <person name="Stanton C."/>
            <person name="Hill C."/>
            <person name="Ross P."/>
        </authorList>
    </citation>
    <scope>NUCLEOTIDE SEQUENCE [LARGE SCALE GENOMIC DNA]</scope>
    <source>
        <strain evidence="5 6">APC 3343</strain>
    </source>
</reference>
<keyword evidence="3" id="KW-0804">Transcription</keyword>